<evidence type="ECO:0000313" key="3">
    <source>
        <dbReference type="EMBL" id="MBP4141986.1"/>
    </source>
</evidence>
<evidence type="ECO:0000256" key="1">
    <source>
        <dbReference type="SAM" id="MobiDB-lite"/>
    </source>
</evidence>
<keyword evidence="4" id="KW-1185">Reference proteome</keyword>
<keyword evidence="2" id="KW-0732">Signal</keyword>
<feature type="region of interest" description="Disordered" evidence="1">
    <location>
        <begin position="28"/>
        <end position="70"/>
    </location>
</feature>
<proteinExistence type="predicted"/>
<name>A0ABS5CTN9_9FLAO</name>
<dbReference type="EMBL" id="JAGFBU010000003">
    <property type="protein sequence ID" value="MBP4141986.1"/>
    <property type="molecule type" value="Genomic_DNA"/>
</dbReference>
<gene>
    <name evidence="3" type="ORF">J3S90_09240</name>
</gene>
<comment type="caution">
    <text evidence="3">The sequence shown here is derived from an EMBL/GenBank/DDBJ whole genome shotgun (WGS) entry which is preliminary data.</text>
</comment>
<dbReference type="RefSeq" id="WP_210645955.1">
    <property type="nucleotide sequence ID" value="NZ_JAGFBU010000003.1"/>
</dbReference>
<accession>A0ABS5CTN9</accession>
<dbReference type="Proteomes" id="UP000674217">
    <property type="component" value="Unassembled WGS sequence"/>
</dbReference>
<sequence length="70" mass="7727">MKNTKSILAFLFSIMLLISSLDLSAQRKKYSGSKHSSSHGGHYSRGKGSSHKGGSYKNSSTKNHYGKHRK</sequence>
<reference evidence="3 4" key="1">
    <citation type="submission" date="2021-03" db="EMBL/GenBank/DDBJ databases">
        <title>Flavobacterium Flabelliformis Sp. Nov. And Flavobacterium Geliluteum Sp. Nov., Two Novel Multidrug Resistant Psychrophilic Species Isolated From Antarctica.</title>
        <authorList>
            <person name="Kralova S."/>
            <person name="Busse H.J."/>
            <person name="Bezdicek M."/>
            <person name="Nykrynova M."/>
            <person name="Kroupova E."/>
            <person name="Krsek D."/>
            <person name="Sedlacek I."/>
        </authorList>
    </citation>
    <scope>NUCLEOTIDE SEQUENCE [LARGE SCALE GENOMIC DNA]</scope>
    <source>
        <strain evidence="3 4">P4023</strain>
    </source>
</reference>
<evidence type="ECO:0000313" key="4">
    <source>
        <dbReference type="Proteomes" id="UP000674217"/>
    </source>
</evidence>
<evidence type="ECO:0000256" key="2">
    <source>
        <dbReference type="SAM" id="SignalP"/>
    </source>
</evidence>
<protein>
    <submittedName>
        <fullName evidence="3">Uncharacterized protein</fullName>
    </submittedName>
</protein>
<feature type="chain" id="PRO_5046585208" evidence="2">
    <location>
        <begin position="26"/>
        <end position="70"/>
    </location>
</feature>
<organism evidence="3 4">
    <name type="scientific">Flavobacterium flabelliforme</name>
    <dbReference type="NCBI Taxonomy" id="2816119"/>
    <lineage>
        <taxon>Bacteria</taxon>
        <taxon>Pseudomonadati</taxon>
        <taxon>Bacteroidota</taxon>
        <taxon>Flavobacteriia</taxon>
        <taxon>Flavobacteriales</taxon>
        <taxon>Flavobacteriaceae</taxon>
        <taxon>Flavobacterium</taxon>
    </lineage>
</organism>
<feature type="signal peptide" evidence="2">
    <location>
        <begin position="1"/>
        <end position="25"/>
    </location>
</feature>